<dbReference type="AlphaFoldDB" id="A0A251Y0K1"/>
<evidence type="ECO:0000256" key="1">
    <source>
        <dbReference type="ARBA" id="ARBA00023002"/>
    </source>
</evidence>
<dbReference type="InterPro" id="IPR015659">
    <property type="entry name" value="Proline_oxidase"/>
</dbReference>
<dbReference type="SUPFAM" id="SSF51730">
    <property type="entry name" value="FAD-linked oxidoreductase"/>
    <property type="match status" value="1"/>
</dbReference>
<dbReference type="Gene3D" id="3.20.20.220">
    <property type="match status" value="1"/>
</dbReference>
<reference evidence="3 4" key="1">
    <citation type="submission" date="2016-08" db="EMBL/GenBank/DDBJ databases">
        <title>Genome sequence of Clavibacter michiganensis spp strain CFBP7494.</title>
        <authorList>
            <person name="Thapa S.P."/>
            <person name="Coaker G."/>
            <person name="Jacques M.-A."/>
        </authorList>
    </citation>
    <scope>NUCLEOTIDE SEQUENCE [LARGE SCALE GENOMIC DNA]</scope>
    <source>
        <strain evidence="3">CFBP7494</strain>
    </source>
</reference>
<name>A0A251Y0K1_9MICO</name>
<protein>
    <submittedName>
        <fullName evidence="3">Proline dehydrogenase 1</fullName>
    </submittedName>
</protein>
<dbReference type="InterPro" id="IPR029041">
    <property type="entry name" value="FAD-linked_oxidoreductase-like"/>
</dbReference>
<proteinExistence type="predicted"/>
<organism evidence="3 4">
    <name type="scientific">Clavibacter michiganensis</name>
    <dbReference type="NCBI Taxonomy" id="28447"/>
    <lineage>
        <taxon>Bacteria</taxon>
        <taxon>Bacillati</taxon>
        <taxon>Actinomycetota</taxon>
        <taxon>Actinomycetes</taxon>
        <taxon>Micrococcales</taxon>
        <taxon>Microbacteriaceae</taxon>
        <taxon>Clavibacter</taxon>
    </lineage>
</organism>
<dbReference type="RefSeq" id="WP_086522655.1">
    <property type="nucleotide sequence ID" value="NZ_MDJW01000015.1"/>
</dbReference>
<dbReference type="GO" id="GO:0006562">
    <property type="term" value="P:L-proline catabolic process"/>
    <property type="evidence" value="ECO:0007669"/>
    <property type="project" value="InterPro"/>
</dbReference>
<feature type="domain" description="Proline dehydrogenase" evidence="2">
    <location>
        <begin position="60"/>
        <end position="289"/>
    </location>
</feature>
<keyword evidence="1" id="KW-0560">Oxidoreductase</keyword>
<evidence type="ECO:0000259" key="2">
    <source>
        <dbReference type="Pfam" id="PF01619"/>
    </source>
</evidence>
<dbReference type="GO" id="GO:0004657">
    <property type="term" value="F:proline dehydrogenase activity"/>
    <property type="evidence" value="ECO:0007669"/>
    <property type="project" value="InterPro"/>
</dbReference>
<dbReference type="Proteomes" id="UP000194837">
    <property type="component" value="Unassembled WGS sequence"/>
</dbReference>
<evidence type="ECO:0000313" key="3">
    <source>
        <dbReference type="EMBL" id="OUE17844.1"/>
    </source>
</evidence>
<dbReference type="EMBL" id="MDJW01000015">
    <property type="protein sequence ID" value="OUE17844.1"/>
    <property type="molecule type" value="Genomic_DNA"/>
</dbReference>
<dbReference type="PANTHER" id="PTHR13914">
    <property type="entry name" value="PROLINE OXIDASE"/>
    <property type="match status" value="1"/>
</dbReference>
<comment type="caution">
    <text evidence="3">The sequence shown here is derived from an EMBL/GenBank/DDBJ whole genome shotgun (WGS) entry which is preliminary data.</text>
</comment>
<dbReference type="InterPro" id="IPR002872">
    <property type="entry name" value="Proline_DH_dom"/>
</dbReference>
<accession>A0A251Y0K1</accession>
<dbReference type="Pfam" id="PF01619">
    <property type="entry name" value="Pro_dh"/>
    <property type="match status" value="1"/>
</dbReference>
<dbReference type="PANTHER" id="PTHR13914:SF0">
    <property type="entry name" value="PROLINE DEHYDROGENASE 1, MITOCHONDRIAL"/>
    <property type="match status" value="1"/>
</dbReference>
<sequence length="320" mass="34370">MTTSAHDLLRAADTLRALALDEDLKARTLASPVGAALAARAARRYIAGEDVDAALALLDANAARGHLGSVELVGESVREEGVADQETARLVELARRIGESSRTATISFDLSHVGAVVSPEVGLRNGLAIARAAREAGTHIMVSAEGSDRTDLVLSIVERIADAFPETGVTLQARLHRTPADLLRLEGRPGPIRLVKGAFLEPAGVAHPRDSEPMTAAYLDAATRLVRSGHRVNLATHDPRLVERLRAELGSELTGEHVEFEMLQGLGTELLDGLRREGFATREYIVYGPEWWLYVLNRMAEHPERVIAALADLDLGSIGG</sequence>
<evidence type="ECO:0000313" key="4">
    <source>
        <dbReference type="Proteomes" id="UP000194837"/>
    </source>
</evidence>
<gene>
    <name evidence="3" type="primary">fadM</name>
    <name evidence="3" type="ORF">BFL34_03095</name>
</gene>